<evidence type="ECO:0000313" key="2">
    <source>
        <dbReference type="Proteomes" id="UP000324800"/>
    </source>
</evidence>
<sequence>DQNERCGVIHLQSEGLKMLISKIVIERYGKTVYDEASKHVLIYIESLNKGDNQGISPVHIEISGIFVIGCHCAVGSGISTTNLLMQLTDSVFIEPSCYSNMIYLNRTLGTIDDCVFSGRNGTYQDFNLLNVFEQVSEEVLYISEGDYSISSVIFNETKVFGVRVDKGTVLLNKINFIEADILEGDYYDESLLLVQCVGNSKVDIKEVIVNGRNKYNYGECESYISDLWEMREMPNTSLNKANIKCECLRYRRTIEVCDFRRQDDSKIIFGYDC</sequence>
<proteinExistence type="predicted"/>
<dbReference type="AlphaFoldDB" id="A0A5J4UE65"/>
<dbReference type="EMBL" id="SNRW01017395">
    <property type="protein sequence ID" value="KAA6368393.1"/>
    <property type="molecule type" value="Genomic_DNA"/>
</dbReference>
<evidence type="ECO:0000313" key="1">
    <source>
        <dbReference type="EMBL" id="KAA6368393.1"/>
    </source>
</evidence>
<name>A0A5J4UE65_9EUKA</name>
<protein>
    <submittedName>
        <fullName evidence="1">Uncharacterized protein</fullName>
    </submittedName>
</protein>
<gene>
    <name evidence="1" type="ORF">EZS28_036079</name>
</gene>
<feature type="non-terminal residue" evidence="1">
    <location>
        <position position="1"/>
    </location>
</feature>
<reference evidence="1 2" key="1">
    <citation type="submission" date="2019-03" db="EMBL/GenBank/DDBJ databases">
        <title>Single cell metagenomics reveals metabolic interactions within the superorganism composed of flagellate Streblomastix strix and complex community of Bacteroidetes bacteria on its surface.</title>
        <authorList>
            <person name="Treitli S.C."/>
            <person name="Kolisko M."/>
            <person name="Husnik F."/>
            <person name="Keeling P."/>
            <person name="Hampl V."/>
        </authorList>
    </citation>
    <scope>NUCLEOTIDE SEQUENCE [LARGE SCALE GENOMIC DNA]</scope>
    <source>
        <strain evidence="1">ST1C</strain>
    </source>
</reference>
<accession>A0A5J4UE65</accession>
<dbReference type="Proteomes" id="UP000324800">
    <property type="component" value="Unassembled WGS sequence"/>
</dbReference>
<organism evidence="1 2">
    <name type="scientific">Streblomastix strix</name>
    <dbReference type="NCBI Taxonomy" id="222440"/>
    <lineage>
        <taxon>Eukaryota</taxon>
        <taxon>Metamonada</taxon>
        <taxon>Preaxostyla</taxon>
        <taxon>Oxymonadida</taxon>
        <taxon>Streblomastigidae</taxon>
        <taxon>Streblomastix</taxon>
    </lineage>
</organism>
<comment type="caution">
    <text evidence="1">The sequence shown here is derived from an EMBL/GenBank/DDBJ whole genome shotgun (WGS) entry which is preliminary data.</text>
</comment>